<dbReference type="EMBL" id="VCYI01000003">
    <property type="protein sequence ID" value="MDN7012015.1"/>
    <property type="molecule type" value="Genomic_DNA"/>
</dbReference>
<proteinExistence type="predicted"/>
<evidence type="ECO:0000313" key="2">
    <source>
        <dbReference type="Proteomes" id="UP001168423"/>
    </source>
</evidence>
<dbReference type="GeneID" id="24787015"/>
<accession>A0ABT8LYZ8</accession>
<reference evidence="1" key="1">
    <citation type="submission" date="2019-05" db="EMBL/GenBank/DDBJ databases">
        <title>Isolation and characterization of methanogens from the cold seep sediment at Four-Way Closure Ridge.</title>
        <authorList>
            <person name="You Y.-T."/>
            <person name="Chen S.-C."/>
            <person name="Zhang W.-L."/>
            <person name="Lai M.-C."/>
        </authorList>
    </citation>
    <scope>NUCLEOTIDE SEQUENCE</scope>
    <source>
        <strain evidence="1">FWC-SCC3</strain>
    </source>
</reference>
<evidence type="ECO:0000313" key="1">
    <source>
        <dbReference type="EMBL" id="MDN7012015.1"/>
    </source>
</evidence>
<dbReference type="RefSeq" id="WP_048104394.1">
    <property type="nucleotide sequence ID" value="NZ_VCYI01000003.1"/>
</dbReference>
<sequence length="107" mass="12384">MSTEGARQEFEKSEGVRCVSESENEKTEGLRCGADRECERSELEHRRCECDAPEERSTRSREASRCERSEHEKLEEFRGGSEANTRRTKFFEGAAPLPCLYSIRLYL</sequence>
<gene>
    <name evidence="1" type="ORF">FGW20_02925</name>
</gene>
<organism evidence="1 2">
    <name type="scientific">Methanoculleus methanifontis</name>
    <dbReference type="NCBI Taxonomy" id="2584086"/>
    <lineage>
        <taxon>Archaea</taxon>
        <taxon>Methanobacteriati</taxon>
        <taxon>Methanobacteriota</taxon>
        <taxon>Stenosarchaea group</taxon>
        <taxon>Methanomicrobia</taxon>
        <taxon>Methanomicrobiales</taxon>
        <taxon>Methanomicrobiaceae</taxon>
        <taxon>Methanoculleus</taxon>
    </lineage>
</organism>
<name>A0ABT8LYZ8_9EURY</name>
<keyword evidence="2" id="KW-1185">Reference proteome</keyword>
<dbReference type="Proteomes" id="UP001168423">
    <property type="component" value="Unassembled WGS sequence"/>
</dbReference>
<comment type="caution">
    <text evidence="1">The sequence shown here is derived from an EMBL/GenBank/DDBJ whole genome shotgun (WGS) entry which is preliminary data.</text>
</comment>
<protein>
    <submittedName>
        <fullName evidence="1">Uncharacterized protein</fullName>
    </submittedName>
</protein>